<dbReference type="Proteomes" id="UP000252419">
    <property type="component" value="Unassembled WGS sequence"/>
</dbReference>
<name>A0A367U8X5_9PROT</name>
<reference evidence="1 2" key="1">
    <citation type="submission" date="2014-07" db="EMBL/GenBank/DDBJ databases">
        <title>Draft genome sequence of Thalassospira xianhensis P-4 (MCCC 1A02616).</title>
        <authorList>
            <person name="Lai Q."/>
            <person name="Shao Z."/>
        </authorList>
    </citation>
    <scope>NUCLEOTIDE SEQUENCE [LARGE SCALE GENOMIC DNA]</scope>
    <source>
        <strain evidence="1 2">MCCC 1A02616</strain>
    </source>
</reference>
<keyword evidence="2" id="KW-1185">Reference proteome</keyword>
<evidence type="ECO:0000313" key="1">
    <source>
        <dbReference type="EMBL" id="RCK04766.1"/>
    </source>
</evidence>
<dbReference type="EMBL" id="JPWA01000024">
    <property type="protein sequence ID" value="RCK04766.1"/>
    <property type="molecule type" value="Genomic_DNA"/>
</dbReference>
<sequence>MLPGQESDRGGRCARRWSIGEVGEGPEFVRASVVATYRVLGGVLFPGEPLALRQIGGMEIIGLGLAASDGRLLSARKTIHHTNRITGILAHQLQIKQNIRTIN</sequence>
<gene>
    <name evidence="1" type="ORF">TH5_17825</name>
</gene>
<evidence type="ECO:0000313" key="2">
    <source>
        <dbReference type="Proteomes" id="UP000252419"/>
    </source>
</evidence>
<protein>
    <submittedName>
        <fullName evidence="1">Uncharacterized protein</fullName>
    </submittedName>
</protein>
<proteinExistence type="predicted"/>
<dbReference type="AlphaFoldDB" id="A0A367U8X5"/>
<comment type="caution">
    <text evidence="1">The sequence shown here is derived from an EMBL/GenBank/DDBJ whole genome shotgun (WGS) entry which is preliminary data.</text>
</comment>
<organism evidence="1 2">
    <name type="scientific">Thalassospira xianhensis MCCC 1A02616</name>
    <dbReference type="NCBI Taxonomy" id="1177929"/>
    <lineage>
        <taxon>Bacteria</taxon>
        <taxon>Pseudomonadati</taxon>
        <taxon>Pseudomonadota</taxon>
        <taxon>Alphaproteobacteria</taxon>
        <taxon>Rhodospirillales</taxon>
        <taxon>Thalassospiraceae</taxon>
        <taxon>Thalassospira</taxon>
    </lineage>
</organism>
<accession>A0A367U8X5</accession>